<accession>A0ACC0WMH1</accession>
<reference evidence="1 2" key="1">
    <citation type="journal article" date="2022" name="bioRxiv">
        <title>The genome of the oomycete Peronosclerospora sorghi, a cosmopolitan pathogen of maize and sorghum, is inflated with dispersed pseudogenes.</title>
        <authorList>
            <person name="Fletcher K."/>
            <person name="Martin F."/>
            <person name="Isakeit T."/>
            <person name="Cavanaugh K."/>
            <person name="Magill C."/>
            <person name="Michelmore R."/>
        </authorList>
    </citation>
    <scope>NUCLEOTIDE SEQUENCE [LARGE SCALE GENOMIC DNA]</scope>
    <source>
        <strain evidence="1">P6</strain>
    </source>
</reference>
<organism evidence="1 2">
    <name type="scientific">Peronosclerospora sorghi</name>
    <dbReference type="NCBI Taxonomy" id="230839"/>
    <lineage>
        <taxon>Eukaryota</taxon>
        <taxon>Sar</taxon>
        <taxon>Stramenopiles</taxon>
        <taxon>Oomycota</taxon>
        <taxon>Peronosporomycetes</taxon>
        <taxon>Peronosporales</taxon>
        <taxon>Peronosporaceae</taxon>
        <taxon>Peronosclerospora</taxon>
    </lineage>
</organism>
<proteinExistence type="predicted"/>
<protein>
    <submittedName>
        <fullName evidence="1">Uncharacterized protein</fullName>
    </submittedName>
</protein>
<dbReference type="Proteomes" id="UP001163321">
    <property type="component" value="Chromosome 11"/>
</dbReference>
<name>A0ACC0WMH1_9STRA</name>
<dbReference type="EMBL" id="CM047590">
    <property type="protein sequence ID" value="KAI9919787.1"/>
    <property type="molecule type" value="Genomic_DNA"/>
</dbReference>
<evidence type="ECO:0000313" key="2">
    <source>
        <dbReference type="Proteomes" id="UP001163321"/>
    </source>
</evidence>
<keyword evidence="2" id="KW-1185">Reference proteome</keyword>
<gene>
    <name evidence="1" type="ORF">PsorP6_017432</name>
</gene>
<comment type="caution">
    <text evidence="1">The sequence shown here is derived from an EMBL/GenBank/DDBJ whole genome shotgun (WGS) entry which is preliminary data.</text>
</comment>
<sequence length="166" mass="18990">MRSIQQSESILGLWRGITFTAFGLTGRMYNFLSAAGAGSIAATFCCPIWVVKTLFDKCYWIYIEKKERRRFYGVCRLHIGEYQKARFSLPYMNARIILRSRQTLSIFLRLVPASCLLQFYLSTRGTELNSFSCNVRGSAIQLNSLSRLFEHECAISARRGFKGAKV</sequence>
<evidence type="ECO:0000313" key="1">
    <source>
        <dbReference type="EMBL" id="KAI9919787.1"/>
    </source>
</evidence>